<dbReference type="GO" id="GO:0003676">
    <property type="term" value="F:nucleic acid binding"/>
    <property type="evidence" value="ECO:0007669"/>
    <property type="project" value="InterPro"/>
</dbReference>
<dbReference type="PANTHER" id="PTHR41286">
    <property type="entry name" value="HNH NUCLEASE YAJD-RELATED"/>
    <property type="match status" value="1"/>
</dbReference>
<organism evidence="4">
    <name type="scientific">hydrothermal vent metagenome</name>
    <dbReference type="NCBI Taxonomy" id="652676"/>
    <lineage>
        <taxon>unclassified sequences</taxon>
        <taxon>metagenomes</taxon>
        <taxon>ecological metagenomes</taxon>
    </lineage>
</organism>
<dbReference type="InterPro" id="IPR002711">
    <property type="entry name" value="HNH"/>
</dbReference>
<evidence type="ECO:0000256" key="2">
    <source>
        <dbReference type="ARBA" id="ARBA00022801"/>
    </source>
</evidence>
<reference evidence="4" key="1">
    <citation type="submission" date="2016-10" db="EMBL/GenBank/DDBJ databases">
        <authorList>
            <person name="de Groot N.N."/>
        </authorList>
    </citation>
    <scope>NUCLEOTIDE SEQUENCE</scope>
</reference>
<evidence type="ECO:0000313" key="4">
    <source>
        <dbReference type="EMBL" id="SFV66732.1"/>
    </source>
</evidence>
<dbReference type="CDD" id="cd00085">
    <property type="entry name" value="HNHc"/>
    <property type="match status" value="1"/>
</dbReference>
<accession>A0A1W1CLZ9</accession>
<protein>
    <submittedName>
        <fullName evidence="4">Phage-associated homing endonuclease</fullName>
    </submittedName>
</protein>
<sequence length="65" mass="7409">MQEHGGLCVECMKLDLVVNADVVDHIIPLTKEYSKRLDRSNLQPLCHSCHNRKTAQDKELYGEGE</sequence>
<gene>
    <name evidence="4" type="ORF">MNB_SM-5-603</name>
</gene>
<evidence type="ECO:0000259" key="3">
    <source>
        <dbReference type="Pfam" id="PF01844"/>
    </source>
</evidence>
<dbReference type="PANTHER" id="PTHR41286:SF1">
    <property type="entry name" value="HNH NUCLEASE YAJD-RELATED"/>
    <property type="match status" value="1"/>
</dbReference>
<keyword evidence="1" id="KW-0540">Nuclease</keyword>
<dbReference type="AlphaFoldDB" id="A0A1W1CLZ9"/>
<feature type="domain" description="HNH" evidence="3">
    <location>
        <begin position="8"/>
        <end position="55"/>
    </location>
</feature>
<name>A0A1W1CLZ9_9ZZZZ</name>
<proteinExistence type="predicted"/>
<dbReference type="GO" id="GO:0016787">
    <property type="term" value="F:hydrolase activity"/>
    <property type="evidence" value="ECO:0007669"/>
    <property type="project" value="UniProtKB-KW"/>
</dbReference>
<dbReference type="GO" id="GO:0008270">
    <property type="term" value="F:zinc ion binding"/>
    <property type="evidence" value="ECO:0007669"/>
    <property type="project" value="InterPro"/>
</dbReference>
<keyword evidence="4" id="KW-0255">Endonuclease</keyword>
<dbReference type="GO" id="GO:0005829">
    <property type="term" value="C:cytosol"/>
    <property type="evidence" value="ECO:0007669"/>
    <property type="project" value="TreeGrafter"/>
</dbReference>
<keyword evidence="2" id="KW-0378">Hydrolase</keyword>
<dbReference type="Pfam" id="PF01844">
    <property type="entry name" value="HNH"/>
    <property type="match status" value="1"/>
</dbReference>
<dbReference type="Gene3D" id="1.10.30.50">
    <property type="match status" value="1"/>
</dbReference>
<dbReference type="GO" id="GO:0004519">
    <property type="term" value="F:endonuclease activity"/>
    <property type="evidence" value="ECO:0007669"/>
    <property type="project" value="UniProtKB-KW"/>
</dbReference>
<dbReference type="InterPro" id="IPR003615">
    <property type="entry name" value="HNH_nuc"/>
</dbReference>
<dbReference type="EMBL" id="FPHH01000093">
    <property type="protein sequence ID" value="SFV66732.1"/>
    <property type="molecule type" value="Genomic_DNA"/>
</dbReference>
<evidence type="ECO:0000256" key="1">
    <source>
        <dbReference type="ARBA" id="ARBA00022722"/>
    </source>
</evidence>